<dbReference type="InterPro" id="IPR000683">
    <property type="entry name" value="Gfo/Idh/MocA-like_OxRdtase_N"/>
</dbReference>
<evidence type="ECO:0000256" key="6">
    <source>
        <dbReference type="SAM" id="MobiDB-lite"/>
    </source>
</evidence>
<protein>
    <submittedName>
        <fullName evidence="9">Putative dehydrogenase</fullName>
    </submittedName>
</protein>
<dbReference type="SUPFAM" id="SSF51735">
    <property type="entry name" value="NAD(P)-binding Rossmann-fold domains"/>
    <property type="match status" value="2"/>
</dbReference>
<dbReference type="Proteomes" id="UP000234331">
    <property type="component" value="Unassembled WGS sequence"/>
</dbReference>
<dbReference type="Pfam" id="PF01408">
    <property type="entry name" value="GFO_IDH_MocA"/>
    <property type="match status" value="1"/>
</dbReference>
<feature type="compositionally biased region" description="Low complexity" evidence="6">
    <location>
        <begin position="744"/>
        <end position="763"/>
    </location>
</feature>
<evidence type="ECO:0000256" key="1">
    <source>
        <dbReference type="ARBA" id="ARBA00001947"/>
    </source>
</evidence>
<evidence type="ECO:0000256" key="2">
    <source>
        <dbReference type="ARBA" id="ARBA00008072"/>
    </source>
</evidence>
<dbReference type="GO" id="GO:0016491">
    <property type="term" value="F:oxidoreductase activity"/>
    <property type="evidence" value="ECO:0007669"/>
    <property type="project" value="UniProtKB-KW"/>
</dbReference>
<dbReference type="SUPFAM" id="SSF50129">
    <property type="entry name" value="GroES-like"/>
    <property type="match status" value="1"/>
</dbReference>
<sequence>MRQVVQAASGGAVRVVEVPVPTVGPTEVLVSTTASIVSAGTERAVTALARSSLLAKARARPDLVRKVAVKARADGLSTAVRTVRDRLGTDVPLGYSACGRVVEVGAAVDGIRPGDLVATGGAGGANHAEFQSVPGLLCARVPDGVDACAAAFATIGSIALHGLRLAEVGPGSKVVVVGLGLVGQLAARLALASGCDVAGIDLAELPLDAARAAGVRAFAESGEATTEAVRAWSRGRGADAVLVCAAGRSAEPVMRATALARDRAHLVVVGDVGLDLTRAPFYDKELTLRFARSYGPGRYERGYEDWGVDYPAGQVRWTEGRNQEAVLDLLAAGRLRVDDLVTHAFPIEQAPRAYELVAERTEPYLAIRFDYPPSPAPGDDARPRPRVPRQRAAPALRRGSRVGWIGAGAFSASVLLPAFRAAGFDQFATVASAGGRSARSFADRHGFAGAVAGADAVLDDDDIDVIVIATPHATHAELAARALERGRHVWCEKPLALGFDELDRVERAAAAGGGALVVGYNRRFSPALGGAHAALSERTGPLSVVYRVAAGPVPGDHWYNDRVQGGRLLGEVCHFVDACAALTGSQVDAVAALAGRDAELLLAPDMSVTLRHVDGSLSTIAYSSAHPRGARKEQVEALAGVRHVRIDDYRELVVDGRSVWKGAQDKGHRDAAAAFLRMCRGGDTSVTAELLASSRATLAAADALGVEAVRAPTTPADPAGSADRAGRADTTNRAGTANRAGTVDHAPAAGASDSALDSAGTPT</sequence>
<feature type="domain" description="Alcohol dehydrogenase-like C-terminal" evidence="7">
    <location>
        <begin position="182"/>
        <end position="300"/>
    </location>
</feature>
<keyword evidence="4" id="KW-0862">Zinc</keyword>
<proteinExistence type="inferred from homology"/>
<feature type="domain" description="Gfo/Idh/MocA-like oxidoreductase N-terminal" evidence="8">
    <location>
        <begin position="401"/>
        <end position="520"/>
    </location>
</feature>
<keyword evidence="3" id="KW-0479">Metal-binding</keyword>
<dbReference type="InterPro" id="IPR011032">
    <property type="entry name" value="GroES-like_sf"/>
</dbReference>
<dbReference type="EMBL" id="FZMO01000322">
    <property type="protein sequence ID" value="SNQ49886.1"/>
    <property type="molecule type" value="Genomic_DNA"/>
</dbReference>
<accession>A0A2I2KW62</accession>
<dbReference type="InterPro" id="IPR013149">
    <property type="entry name" value="ADH-like_C"/>
</dbReference>
<evidence type="ECO:0000313" key="10">
    <source>
        <dbReference type="Proteomes" id="UP000234331"/>
    </source>
</evidence>
<dbReference type="PANTHER" id="PTHR43350">
    <property type="entry name" value="NAD-DEPENDENT ALCOHOL DEHYDROGENASE"/>
    <property type="match status" value="1"/>
</dbReference>
<dbReference type="RefSeq" id="WP_101833281.1">
    <property type="nucleotide sequence ID" value="NZ_FZMO01000322.1"/>
</dbReference>
<evidence type="ECO:0000256" key="5">
    <source>
        <dbReference type="ARBA" id="ARBA00023002"/>
    </source>
</evidence>
<gene>
    <name evidence="9" type="ORF">FRACA_3890002</name>
</gene>
<dbReference type="Gene3D" id="3.40.50.720">
    <property type="entry name" value="NAD(P)-binding Rossmann-like Domain"/>
    <property type="match status" value="2"/>
</dbReference>
<dbReference type="OrthoDB" id="9792935at2"/>
<evidence type="ECO:0000256" key="4">
    <source>
        <dbReference type="ARBA" id="ARBA00022833"/>
    </source>
</evidence>
<keyword evidence="10" id="KW-1185">Reference proteome</keyword>
<feature type="region of interest" description="Disordered" evidence="6">
    <location>
        <begin position="373"/>
        <end position="393"/>
    </location>
</feature>
<organism evidence="9 10">
    <name type="scientific">Frankia canadensis</name>
    <dbReference type="NCBI Taxonomy" id="1836972"/>
    <lineage>
        <taxon>Bacteria</taxon>
        <taxon>Bacillati</taxon>
        <taxon>Actinomycetota</taxon>
        <taxon>Actinomycetes</taxon>
        <taxon>Frankiales</taxon>
        <taxon>Frankiaceae</taxon>
        <taxon>Frankia</taxon>
    </lineage>
</organism>
<dbReference type="GO" id="GO:0000166">
    <property type="term" value="F:nucleotide binding"/>
    <property type="evidence" value="ECO:0007669"/>
    <property type="project" value="InterPro"/>
</dbReference>
<dbReference type="Gene3D" id="3.90.180.10">
    <property type="entry name" value="Medium-chain alcohol dehydrogenases, catalytic domain"/>
    <property type="match status" value="2"/>
</dbReference>
<dbReference type="AlphaFoldDB" id="A0A2I2KW62"/>
<evidence type="ECO:0000313" key="9">
    <source>
        <dbReference type="EMBL" id="SNQ49886.1"/>
    </source>
</evidence>
<evidence type="ECO:0000259" key="7">
    <source>
        <dbReference type="Pfam" id="PF00107"/>
    </source>
</evidence>
<feature type="region of interest" description="Disordered" evidence="6">
    <location>
        <begin position="709"/>
        <end position="763"/>
    </location>
</feature>
<comment type="similarity">
    <text evidence="2">Belongs to the zinc-containing alcohol dehydrogenase family.</text>
</comment>
<reference evidence="9 10" key="1">
    <citation type="submission" date="2017-06" db="EMBL/GenBank/DDBJ databases">
        <authorList>
            <person name="Kim H.J."/>
            <person name="Triplett B.A."/>
        </authorList>
    </citation>
    <scope>NUCLEOTIDE SEQUENCE [LARGE SCALE GENOMIC DNA]</scope>
    <source>
        <strain evidence="9">FRACA_ARgP5</strain>
    </source>
</reference>
<comment type="cofactor">
    <cofactor evidence="1">
        <name>Zn(2+)</name>
        <dbReference type="ChEBI" id="CHEBI:29105"/>
    </cofactor>
</comment>
<dbReference type="Pfam" id="PF00107">
    <property type="entry name" value="ADH_zinc_N"/>
    <property type="match status" value="1"/>
</dbReference>
<dbReference type="SUPFAM" id="SSF55347">
    <property type="entry name" value="Glyceraldehyde-3-phosphate dehydrogenase-like, C-terminal domain"/>
    <property type="match status" value="1"/>
</dbReference>
<evidence type="ECO:0000259" key="8">
    <source>
        <dbReference type="Pfam" id="PF01408"/>
    </source>
</evidence>
<evidence type="ECO:0000256" key="3">
    <source>
        <dbReference type="ARBA" id="ARBA00022723"/>
    </source>
</evidence>
<dbReference type="InterPro" id="IPR036291">
    <property type="entry name" value="NAD(P)-bd_dom_sf"/>
</dbReference>
<dbReference type="GO" id="GO:0046872">
    <property type="term" value="F:metal ion binding"/>
    <property type="evidence" value="ECO:0007669"/>
    <property type="project" value="UniProtKB-KW"/>
</dbReference>
<keyword evidence="5" id="KW-0560">Oxidoreductase</keyword>
<dbReference type="Gene3D" id="3.30.360.10">
    <property type="entry name" value="Dihydrodipicolinate Reductase, domain 2"/>
    <property type="match status" value="1"/>
</dbReference>
<name>A0A2I2KW62_9ACTN</name>
<dbReference type="PANTHER" id="PTHR43350:SF19">
    <property type="entry name" value="D-GULOSIDE 3-DEHYDROGENASE"/>
    <property type="match status" value="1"/>
</dbReference>
<dbReference type="CDD" id="cd08255">
    <property type="entry name" value="2-desacetyl-2-hydroxyethyl_bacteriochlorophyllide_like"/>
    <property type="match status" value="1"/>
</dbReference>